<name>A0A0C9ZWA5_9AGAM</name>
<keyword evidence="1" id="KW-0472">Membrane</keyword>
<feature type="transmembrane region" description="Helical" evidence="1">
    <location>
        <begin position="255"/>
        <end position="277"/>
    </location>
</feature>
<feature type="transmembrane region" description="Helical" evidence="1">
    <location>
        <begin position="176"/>
        <end position="197"/>
    </location>
</feature>
<feature type="transmembrane region" description="Helical" evidence="1">
    <location>
        <begin position="125"/>
        <end position="147"/>
    </location>
</feature>
<dbReference type="STRING" id="930992.A0A0C9ZWA5"/>
<keyword evidence="1" id="KW-1133">Transmembrane helix</keyword>
<accession>A0A0C9ZWA5</accession>
<feature type="transmembrane region" description="Helical" evidence="1">
    <location>
        <begin position="95"/>
        <end position="113"/>
    </location>
</feature>
<dbReference type="AlphaFoldDB" id="A0A0C9ZWA5"/>
<gene>
    <name evidence="3" type="ORF">CY34DRAFT_164656</name>
</gene>
<evidence type="ECO:0000256" key="1">
    <source>
        <dbReference type="SAM" id="Phobius"/>
    </source>
</evidence>
<keyword evidence="4" id="KW-1185">Reference proteome</keyword>
<dbReference type="InParanoid" id="A0A0C9ZWA5"/>
<keyword evidence="1" id="KW-0812">Transmembrane</keyword>
<feature type="transmembrane region" description="Helical" evidence="1">
    <location>
        <begin position="51"/>
        <end position="75"/>
    </location>
</feature>
<dbReference type="Pfam" id="PF20151">
    <property type="entry name" value="DUF6533"/>
    <property type="match status" value="1"/>
</dbReference>
<evidence type="ECO:0000313" key="3">
    <source>
        <dbReference type="EMBL" id="KIK42070.1"/>
    </source>
</evidence>
<dbReference type="OrthoDB" id="2671863at2759"/>
<protein>
    <recommendedName>
        <fullName evidence="2">DUF6533 domain-containing protein</fullName>
    </recommendedName>
</protein>
<feature type="transmembrane region" description="Helical" evidence="1">
    <location>
        <begin position="20"/>
        <end position="39"/>
    </location>
</feature>
<dbReference type="HOGENOM" id="CLU_057751_0_0_1"/>
<reference evidence="4" key="2">
    <citation type="submission" date="2015-01" db="EMBL/GenBank/DDBJ databases">
        <title>Evolutionary Origins and Diversification of the Mycorrhizal Mutualists.</title>
        <authorList>
            <consortium name="DOE Joint Genome Institute"/>
            <consortium name="Mycorrhizal Genomics Consortium"/>
            <person name="Kohler A."/>
            <person name="Kuo A."/>
            <person name="Nagy L.G."/>
            <person name="Floudas D."/>
            <person name="Copeland A."/>
            <person name="Barry K.W."/>
            <person name="Cichocki N."/>
            <person name="Veneault-Fourrey C."/>
            <person name="LaButti K."/>
            <person name="Lindquist E.A."/>
            <person name="Lipzen A."/>
            <person name="Lundell T."/>
            <person name="Morin E."/>
            <person name="Murat C."/>
            <person name="Riley R."/>
            <person name="Ohm R."/>
            <person name="Sun H."/>
            <person name="Tunlid A."/>
            <person name="Henrissat B."/>
            <person name="Grigoriev I.V."/>
            <person name="Hibbett D.S."/>
            <person name="Martin F."/>
        </authorList>
    </citation>
    <scope>NUCLEOTIDE SEQUENCE [LARGE SCALE GENOMIC DNA]</scope>
    <source>
        <strain evidence="4">UH-Slu-Lm8-n1</strain>
    </source>
</reference>
<sequence length="313" mass="35094">MTIVSNDPIWWSTIDSYRFTSYFIVASFVAVTYDWALTFGQEVELIWRQRWSLMTVLYLTVRYLGMSFVVFSLLIDIPTISMTDIVSSILYNVLNWINVVVSIMLGVIMITRIHAMYQRSRKIQIFLIVIFLVITMFGGVACVIITIQNSGEVLILSGTYLCTASFVGDALFLSSITWILGTVWEVLALCLAVWIAVKHFRELQKHSAGGIIGDCFTVLIRSHVVYFMSFTAISCFSLAYVWTPILTQYSLGSDIYAGLLQILTVVQSFVLGPRLILDVREYHAELVADSDAVPGMTSIALQERVHVSTGSGV</sequence>
<feature type="domain" description="DUF6533" evidence="2">
    <location>
        <begin position="22"/>
        <end position="66"/>
    </location>
</feature>
<feature type="transmembrane region" description="Helical" evidence="1">
    <location>
        <begin position="224"/>
        <end position="243"/>
    </location>
</feature>
<reference evidence="3 4" key="1">
    <citation type="submission" date="2014-04" db="EMBL/GenBank/DDBJ databases">
        <authorList>
            <consortium name="DOE Joint Genome Institute"/>
            <person name="Kuo A."/>
            <person name="Ruytinx J."/>
            <person name="Rineau F."/>
            <person name="Colpaert J."/>
            <person name="Kohler A."/>
            <person name="Nagy L.G."/>
            <person name="Floudas D."/>
            <person name="Copeland A."/>
            <person name="Barry K.W."/>
            <person name="Cichocki N."/>
            <person name="Veneault-Fourrey C."/>
            <person name="LaButti K."/>
            <person name="Lindquist E.A."/>
            <person name="Lipzen A."/>
            <person name="Lundell T."/>
            <person name="Morin E."/>
            <person name="Murat C."/>
            <person name="Sun H."/>
            <person name="Tunlid A."/>
            <person name="Henrissat B."/>
            <person name="Grigoriev I.V."/>
            <person name="Hibbett D.S."/>
            <person name="Martin F."/>
            <person name="Nordberg H.P."/>
            <person name="Cantor M.N."/>
            <person name="Hua S.X."/>
        </authorList>
    </citation>
    <scope>NUCLEOTIDE SEQUENCE [LARGE SCALE GENOMIC DNA]</scope>
    <source>
        <strain evidence="3 4">UH-Slu-Lm8-n1</strain>
    </source>
</reference>
<dbReference type="Proteomes" id="UP000054485">
    <property type="component" value="Unassembled WGS sequence"/>
</dbReference>
<dbReference type="EMBL" id="KN835249">
    <property type="protein sequence ID" value="KIK42070.1"/>
    <property type="molecule type" value="Genomic_DNA"/>
</dbReference>
<proteinExistence type="predicted"/>
<organism evidence="3 4">
    <name type="scientific">Suillus luteus UH-Slu-Lm8-n1</name>
    <dbReference type="NCBI Taxonomy" id="930992"/>
    <lineage>
        <taxon>Eukaryota</taxon>
        <taxon>Fungi</taxon>
        <taxon>Dikarya</taxon>
        <taxon>Basidiomycota</taxon>
        <taxon>Agaricomycotina</taxon>
        <taxon>Agaricomycetes</taxon>
        <taxon>Agaricomycetidae</taxon>
        <taxon>Boletales</taxon>
        <taxon>Suillineae</taxon>
        <taxon>Suillaceae</taxon>
        <taxon>Suillus</taxon>
    </lineage>
</organism>
<dbReference type="InterPro" id="IPR045340">
    <property type="entry name" value="DUF6533"/>
</dbReference>
<evidence type="ECO:0000313" key="4">
    <source>
        <dbReference type="Proteomes" id="UP000054485"/>
    </source>
</evidence>
<evidence type="ECO:0000259" key="2">
    <source>
        <dbReference type="Pfam" id="PF20151"/>
    </source>
</evidence>